<proteinExistence type="predicted"/>
<sequence length="105" mass="12139">MSVVYSLQASASVSNEERSIFQRKRERKKRKIQKDNFINSLTLALLGPEEAKELILLVGHRALVMKNLGEWKKAIHSYEQANKVENKDDEEAEEKPLWLQNSSDL</sequence>
<dbReference type="Proteomes" id="UP000299102">
    <property type="component" value="Unassembled WGS sequence"/>
</dbReference>
<dbReference type="EMBL" id="BGZK01000236">
    <property type="protein sequence ID" value="GBP30666.1"/>
    <property type="molecule type" value="Genomic_DNA"/>
</dbReference>
<evidence type="ECO:0000313" key="2">
    <source>
        <dbReference type="EMBL" id="GBP30666.1"/>
    </source>
</evidence>
<name>A0A4C1UXD4_EUMVA</name>
<feature type="compositionally biased region" description="Polar residues" evidence="1">
    <location>
        <begin position="1"/>
        <end position="14"/>
    </location>
</feature>
<accession>A0A4C1UXD4</accession>
<feature type="region of interest" description="Disordered" evidence="1">
    <location>
        <begin position="1"/>
        <end position="27"/>
    </location>
</feature>
<evidence type="ECO:0000313" key="3">
    <source>
        <dbReference type="Proteomes" id="UP000299102"/>
    </source>
</evidence>
<organism evidence="2 3">
    <name type="scientific">Eumeta variegata</name>
    <name type="common">Bagworm moth</name>
    <name type="synonym">Eumeta japonica</name>
    <dbReference type="NCBI Taxonomy" id="151549"/>
    <lineage>
        <taxon>Eukaryota</taxon>
        <taxon>Metazoa</taxon>
        <taxon>Ecdysozoa</taxon>
        <taxon>Arthropoda</taxon>
        <taxon>Hexapoda</taxon>
        <taxon>Insecta</taxon>
        <taxon>Pterygota</taxon>
        <taxon>Neoptera</taxon>
        <taxon>Endopterygota</taxon>
        <taxon>Lepidoptera</taxon>
        <taxon>Glossata</taxon>
        <taxon>Ditrysia</taxon>
        <taxon>Tineoidea</taxon>
        <taxon>Psychidae</taxon>
        <taxon>Oiketicinae</taxon>
        <taxon>Eumeta</taxon>
    </lineage>
</organism>
<dbReference type="AlphaFoldDB" id="A0A4C1UXD4"/>
<protein>
    <submittedName>
        <fullName evidence="2">Uncharacterized protein</fullName>
    </submittedName>
</protein>
<gene>
    <name evidence="2" type="ORF">EVAR_75887_1</name>
</gene>
<feature type="region of interest" description="Disordered" evidence="1">
    <location>
        <begin position="82"/>
        <end position="105"/>
    </location>
</feature>
<keyword evidence="3" id="KW-1185">Reference proteome</keyword>
<evidence type="ECO:0000256" key="1">
    <source>
        <dbReference type="SAM" id="MobiDB-lite"/>
    </source>
</evidence>
<comment type="caution">
    <text evidence="2">The sequence shown here is derived from an EMBL/GenBank/DDBJ whole genome shotgun (WGS) entry which is preliminary data.</text>
</comment>
<reference evidence="2 3" key="1">
    <citation type="journal article" date="2019" name="Commun. Biol.">
        <title>The bagworm genome reveals a unique fibroin gene that provides high tensile strength.</title>
        <authorList>
            <person name="Kono N."/>
            <person name="Nakamura H."/>
            <person name="Ohtoshi R."/>
            <person name="Tomita M."/>
            <person name="Numata K."/>
            <person name="Arakawa K."/>
        </authorList>
    </citation>
    <scope>NUCLEOTIDE SEQUENCE [LARGE SCALE GENOMIC DNA]</scope>
</reference>